<name>A0A1A9VSI6_GLOAU</name>
<feature type="compositionally biased region" description="Basic and acidic residues" evidence="1">
    <location>
        <begin position="282"/>
        <end position="297"/>
    </location>
</feature>
<keyword evidence="3" id="KW-1185">Reference proteome</keyword>
<dbReference type="AlphaFoldDB" id="A0A1A9VSI6"/>
<proteinExistence type="predicted"/>
<dbReference type="VEuPathDB" id="VectorBase:GAUT046042"/>
<protein>
    <submittedName>
        <fullName evidence="2">Uncharacterized protein</fullName>
    </submittedName>
</protein>
<reference evidence="2" key="1">
    <citation type="submission" date="2020-05" db="UniProtKB">
        <authorList>
            <consortium name="EnsemblMetazoa"/>
        </authorList>
    </citation>
    <scope>IDENTIFICATION</scope>
    <source>
        <strain evidence="2">TTRI</strain>
    </source>
</reference>
<evidence type="ECO:0000313" key="2">
    <source>
        <dbReference type="EnsemblMetazoa" id="GAUT046042-PA"/>
    </source>
</evidence>
<evidence type="ECO:0000256" key="1">
    <source>
        <dbReference type="SAM" id="MobiDB-lite"/>
    </source>
</evidence>
<feature type="region of interest" description="Disordered" evidence="1">
    <location>
        <begin position="198"/>
        <end position="217"/>
    </location>
</feature>
<accession>A0A1A9VSI6</accession>
<organism evidence="2 3">
    <name type="scientific">Glossina austeni</name>
    <name type="common">Savannah tsetse fly</name>
    <dbReference type="NCBI Taxonomy" id="7395"/>
    <lineage>
        <taxon>Eukaryota</taxon>
        <taxon>Metazoa</taxon>
        <taxon>Ecdysozoa</taxon>
        <taxon>Arthropoda</taxon>
        <taxon>Hexapoda</taxon>
        <taxon>Insecta</taxon>
        <taxon>Pterygota</taxon>
        <taxon>Neoptera</taxon>
        <taxon>Endopterygota</taxon>
        <taxon>Diptera</taxon>
        <taxon>Brachycera</taxon>
        <taxon>Muscomorpha</taxon>
        <taxon>Hippoboscoidea</taxon>
        <taxon>Glossinidae</taxon>
        <taxon>Glossina</taxon>
    </lineage>
</organism>
<feature type="region of interest" description="Disordered" evidence="1">
    <location>
        <begin position="280"/>
        <end position="300"/>
    </location>
</feature>
<evidence type="ECO:0000313" key="3">
    <source>
        <dbReference type="Proteomes" id="UP000078200"/>
    </source>
</evidence>
<dbReference type="EnsemblMetazoa" id="GAUT046042-RA">
    <property type="protein sequence ID" value="GAUT046042-PA"/>
    <property type="gene ID" value="GAUT046042"/>
</dbReference>
<sequence length="440" mass="50319">MVRCSPLEIVYSGDSCDCPKHFSYTVNIPPSPPGYYYTHNMYDYKVDNPQRSYPKPSYIYGFTVEEPYSARPLVEKKFNGYTKIDRITAKHQDCISSGINTKERSCLETQHSYRYPKESAVVSQRNETTNATNEALTTKYVQVSASDDVPYIRRKRKVLTKARVSLSKVKTTPRTLLPHFNGKFLQKKPKVMKMFSKTSTATARPRSTVRSKQKAQQNLQSLGPLENLRNFLHLPSKRDIKGEYDLIEKERDQQDLHLPEIIQYMPETLNPNFKRAHCANAKQEHDKKDKNSLKNDDSCPDCKTVTEKSKRNLHPAKANTMSVATFETRLKTLPTAVAFDSLPRPFATTRRQQSLGHRSPPRNCCKENAFSPYSTRERILNFLEREGCLTVLVLSVRETMGKFLLSLKASVVREDCGQALSLCNLEDKDLDGNLFVIPSK</sequence>
<dbReference type="Proteomes" id="UP000078200">
    <property type="component" value="Unassembled WGS sequence"/>
</dbReference>
<dbReference type="STRING" id="7395.A0A1A9VSI6"/>